<comment type="caution">
    <text evidence="2">The sequence shown here is derived from an EMBL/GenBank/DDBJ whole genome shotgun (WGS) entry which is preliminary data.</text>
</comment>
<protein>
    <submittedName>
        <fullName evidence="2">Uncharacterized protein</fullName>
    </submittedName>
</protein>
<accession>A0ABR0AET7</accession>
<evidence type="ECO:0000256" key="1">
    <source>
        <dbReference type="SAM" id="MobiDB-lite"/>
    </source>
</evidence>
<evidence type="ECO:0000313" key="3">
    <source>
        <dbReference type="Proteomes" id="UP001234178"/>
    </source>
</evidence>
<dbReference type="Proteomes" id="UP001234178">
    <property type="component" value="Unassembled WGS sequence"/>
</dbReference>
<evidence type="ECO:0000313" key="2">
    <source>
        <dbReference type="EMBL" id="KAK4023530.1"/>
    </source>
</evidence>
<reference evidence="2 3" key="1">
    <citation type="journal article" date="2023" name="Nucleic Acids Res.">
        <title>The hologenome of Daphnia magna reveals possible DNA methylation and microbiome-mediated evolution of the host genome.</title>
        <authorList>
            <person name="Chaturvedi A."/>
            <person name="Li X."/>
            <person name="Dhandapani V."/>
            <person name="Marshall H."/>
            <person name="Kissane S."/>
            <person name="Cuenca-Cambronero M."/>
            <person name="Asole G."/>
            <person name="Calvet F."/>
            <person name="Ruiz-Romero M."/>
            <person name="Marangio P."/>
            <person name="Guigo R."/>
            <person name="Rago D."/>
            <person name="Mirbahai L."/>
            <person name="Eastwood N."/>
            <person name="Colbourne J.K."/>
            <person name="Zhou J."/>
            <person name="Mallon E."/>
            <person name="Orsini L."/>
        </authorList>
    </citation>
    <scope>NUCLEOTIDE SEQUENCE [LARGE SCALE GENOMIC DNA]</scope>
    <source>
        <strain evidence="2">LRV0_1</strain>
    </source>
</reference>
<gene>
    <name evidence="2" type="ORF">OUZ56_008935</name>
</gene>
<organism evidence="2 3">
    <name type="scientific">Daphnia magna</name>
    <dbReference type="NCBI Taxonomy" id="35525"/>
    <lineage>
        <taxon>Eukaryota</taxon>
        <taxon>Metazoa</taxon>
        <taxon>Ecdysozoa</taxon>
        <taxon>Arthropoda</taxon>
        <taxon>Crustacea</taxon>
        <taxon>Branchiopoda</taxon>
        <taxon>Diplostraca</taxon>
        <taxon>Cladocera</taxon>
        <taxon>Anomopoda</taxon>
        <taxon>Daphniidae</taxon>
        <taxon>Daphnia</taxon>
    </lineage>
</organism>
<sequence>MDDTQPWMRKLHAPFQKFCKTSTTSSFSLVALIHRIESPPTSFPYPPSTSPLDSPKTPNVHQSTVALIQSSSSSSTTLEPLSINRFALVFDDLNKN</sequence>
<dbReference type="EMBL" id="JAOYFB010000037">
    <property type="protein sequence ID" value="KAK4023530.1"/>
    <property type="molecule type" value="Genomic_DNA"/>
</dbReference>
<feature type="region of interest" description="Disordered" evidence="1">
    <location>
        <begin position="39"/>
        <end position="59"/>
    </location>
</feature>
<proteinExistence type="predicted"/>
<keyword evidence="3" id="KW-1185">Reference proteome</keyword>
<name>A0ABR0AET7_9CRUS</name>